<gene>
    <name evidence="3" type="ORF">POBO1169_LOCUS7965</name>
</gene>
<evidence type="ECO:0000256" key="1">
    <source>
        <dbReference type="ARBA" id="ARBA00022441"/>
    </source>
</evidence>
<dbReference type="PANTHER" id="PTHR46093:SF18">
    <property type="entry name" value="FIBRONECTIN TYPE-III DOMAIN-CONTAINING PROTEIN"/>
    <property type="match status" value="1"/>
</dbReference>
<accession>A0A7S0R239</accession>
<dbReference type="SUPFAM" id="SSF117281">
    <property type="entry name" value="Kelch motif"/>
    <property type="match status" value="1"/>
</dbReference>
<dbReference type="Gene3D" id="2.120.10.80">
    <property type="entry name" value="Kelch-type beta propeller"/>
    <property type="match status" value="2"/>
</dbReference>
<keyword evidence="2" id="KW-0677">Repeat</keyword>
<evidence type="ECO:0000256" key="2">
    <source>
        <dbReference type="ARBA" id="ARBA00022737"/>
    </source>
</evidence>
<sequence length="343" mass="36198">MPWIRPKVSGTVPPGRGGHASCALGSKLYVFGGANRSPEAFKDLWCLQTDGGNYSWTKENPKAPEGVQLPARSGATLTAVGDRLYIFGGQDPETGICFNDVVVYEPDSQTWDRIAAKGGSPPPRHSHTACCCHTNRILVFGGSGQTGSPTNDVWMFDTELGEWSRPTVKGQAPAPREMHSAVYVEGHGLVIYGGRSDGSSAVLSDVVVLDIDKLEWAWRAQTKHPRCSHAGAGIGNKKVLFYGGFTGAAVEGDAVELNLATRSVRVASVGPDQAKGYHPGARFAHSAVEMTGSAQQQQVVVFGGVTPEMDISDIAVWTEPLGGLPASDFAPKGPAAVPASDLD</sequence>
<organism evidence="3">
    <name type="scientific">Pyramimonas obovata</name>
    <dbReference type="NCBI Taxonomy" id="1411642"/>
    <lineage>
        <taxon>Eukaryota</taxon>
        <taxon>Viridiplantae</taxon>
        <taxon>Chlorophyta</taxon>
        <taxon>Pyramimonadophyceae</taxon>
        <taxon>Pyramimonadales</taxon>
        <taxon>Pyramimonadaceae</taxon>
        <taxon>Pyramimonas</taxon>
        <taxon>Pyramimonas incertae sedis</taxon>
    </lineage>
</organism>
<protein>
    <submittedName>
        <fullName evidence="3">Uncharacterized protein</fullName>
    </submittedName>
</protein>
<dbReference type="InterPro" id="IPR006652">
    <property type="entry name" value="Kelch_1"/>
</dbReference>
<dbReference type="AlphaFoldDB" id="A0A7S0R239"/>
<dbReference type="SMART" id="SM00612">
    <property type="entry name" value="Kelch"/>
    <property type="match status" value="3"/>
</dbReference>
<dbReference type="InterPro" id="IPR015915">
    <property type="entry name" value="Kelch-typ_b-propeller"/>
</dbReference>
<dbReference type="PANTHER" id="PTHR46093">
    <property type="entry name" value="ACYL-COA-BINDING DOMAIN-CONTAINING PROTEIN 5"/>
    <property type="match status" value="1"/>
</dbReference>
<keyword evidence="1" id="KW-0880">Kelch repeat</keyword>
<evidence type="ECO:0000313" key="3">
    <source>
        <dbReference type="EMBL" id="CAD8664959.1"/>
    </source>
</evidence>
<name>A0A7S0R239_9CHLO</name>
<dbReference type="Pfam" id="PF13415">
    <property type="entry name" value="Beta-prop_FBX42"/>
    <property type="match status" value="1"/>
</dbReference>
<proteinExistence type="predicted"/>
<dbReference type="EMBL" id="HBFA01015448">
    <property type="protein sequence ID" value="CAD8664959.1"/>
    <property type="molecule type" value="Transcribed_RNA"/>
</dbReference>
<reference evidence="3" key="1">
    <citation type="submission" date="2021-01" db="EMBL/GenBank/DDBJ databases">
        <authorList>
            <person name="Corre E."/>
            <person name="Pelletier E."/>
            <person name="Niang G."/>
            <person name="Scheremetjew M."/>
            <person name="Finn R."/>
            <person name="Kale V."/>
            <person name="Holt S."/>
            <person name="Cochrane G."/>
            <person name="Meng A."/>
            <person name="Brown T."/>
            <person name="Cohen L."/>
        </authorList>
    </citation>
    <scope>NUCLEOTIDE SEQUENCE</scope>
    <source>
        <strain evidence="3">CCMP722</strain>
    </source>
</reference>